<reference evidence="2 3" key="1">
    <citation type="journal article" date="2014" name="Genome Biol. Evol.">
        <title>The secreted proteins of Achlya hypogyna and Thraustotheca clavata identify the ancestral oomycete secretome and reveal gene acquisitions by horizontal gene transfer.</title>
        <authorList>
            <person name="Misner I."/>
            <person name="Blouin N."/>
            <person name="Leonard G."/>
            <person name="Richards T.A."/>
            <person name="Lane C.E."/>
        </authorList>
    </citation>
    <scope>NUCLEOTIDE SEQUENCE [LARGE SCALE GENOMIC DNA]</scope>
    <source>
        <strain evidence="2 3">ATCC 34112</strain>
    </source>
</reference>
<feature type="transmembrane region" description="Helical" evidence="1">
    <location>
        <begin position="402"/>
        <end position="422"/>
    </location>
</feature>
<dbReference type="AlphaFoldDB" id="A0A1W0A7Z2"/>
<dbReference type="InterPro" id="IPR011701">
    <property type="entry name" value="MFS"/>
</dbReference>
<evidence type="ECO:0000313" key="2">
    <source>
        <dbReference type="EMBL" id="OQS06348.1"/>
    </source>
</evidence>
<keyword evidence="1" id="KW-1133">Transmembrane helix</keyword>
<feature type="transmembrane region" description="Helical" evidence="1">
    <location>
        <begin position="773"/>
        <end position="791"/>
    </location>
</feature>
<organism evidence="2 3">
    <name type="scientific">Thraustotheca clavata</name>
    <dbReference type="NCBI Taxonomy" id="74557"/>
    <lineage>
        <taxon>Eukaryota</taxon>
        <taxon>Sar</taxon>
        <taxon>Stramenopiles</taxon>
        <taxon>Oomycota</taxon>
        <taxon>Saprolegniomycetes</taxon>
        <taxon>Saprolegniales</taxon>
        <taxon>Achlyaceae</taxon>
        <taxon>Thraustotheca</taxon>
    </lineage>
</organism>
<comment type="caution">
    <text evidence="2">The sequence shown here is derived from an EMBL/GenBank/DDBJ whole genome shotgun (WGS) entry which is preliminary data.</text>
</comment>
<accession>A0A1W0A7Z2</accession>
<protein>
    <submittedName>
        <fullName evidence="2">Major Facilitator Superfamily (MFS)</fullName>
    </submittedName>
</protein>
<feature type="transmembrane region" description="Helical" evidence="1">
    <location>
        <begin position="126"/>
        <end position="146"/>
    </location>
</feature>
<proteinExistence type="predicted"/>
<feature type="transmembrane region" description="Helical" evidence="1">
    <location>
        <begin position="56"/>
        <end position="78"/>
    </location>
</feature>
<dbReference type="InterPro" id="IPR036259">
    <property type="entry name" value="MFS_trans_sf"/>
</dbReference>
<dbReference type="OrthoDB" id="410267at2759"/>
<keyword evidence="3" id="KW-1185">Reference proteome</keyword>
<feature type="transmembrane region" description="Helical" evidence="1">
    <location>
        <begin position="1097"/>
        <end position="1116"/>
    </location>
</feature>
<dbReference type="EMBL" id="JNBS01000354">
    <property type="protein sequence ID" value="OQS06348.1"/>
    <property type="molecule type" value="Genomic_DNA"/>
</dbReference>
<feature type="transmembrane region" description="Helical" evidence="1">
    <location>
        <begin position="152"/>
        <end position="174"/>
    </location>
</feature>
<feature type="transmembrane region" description="Helical" evidence="1">
    <location>
        <begin position="713"/>
        <end position="733"/>
    </location>
</feature>
<feature type="transmembrane region" description="Helical" evidence="1">
    <location>
        <begin position="1067"/>
        <end position="1085"/>
    </location>
</feature>
<name>A0A1W0A7Z2_9STRA</name>
<feature type="transmembrane region" description="Helical" evidence="1">
    <location>
        <begin position="98"/>
        <end position="117"/>
    </location>
</feature>
<feature type="transmembrane region" description="Helical" evidence="1">
    <location>
        <begin position="495"/>
        <end position="514"/>
    </location>
</feature>
<dbReference type="Proteomes" id="UP000243217">
    <property type="component" value="Unassembled WGS sequence"/>
</dbReference>
<feature type="transmembrane region" description="Helical" evidence="1">
    <location>
        <begin position="434"/>
        <end position="453"/>
    </location>
</feature>
<feature type="transmembrane region" description="Helical" evidence="1">
    <location>
        <begin position="739"/>
        <end position="761"/>
    </location>
</feature>
<feature type="transmembrane region" description="Helical" evidence="1">
    <location>
        <begin position="803"/>
        <end position="823"/>
    </location>
</feature>
<feature type="transmembrane region" description="Helical" evidence="1">
    <location>
        <begin position="1035"/>
        <end position="1055"/>
    </location>
</feature>
<feature type="transmembrane region" description="Helical" evidence="1">
    <location>
        <begin position="465"/>
        <end position="483"/>
    </location>
</feature>
<keyword evidence="1" id="KW-0472">Membrane</keyword>
<feature type="transmembrane region" description="Helical" evidence="1">
    <location>
        <begin position="344"/>
        <end position="368"/>
    </location>
</feature>
<keyword evidence="1" id="KW-0812">Transmembrane</keyword>
<feature type="transmembrane region" description="Helical" evidence="1">
    <location>
        <begin position="1136"/>
        <end position="1154"/>
    </location>
</feature>
<feature type="transmembrane region" description="Helical" evidence="1">
    <location>
        <begin position="683"/>
        <end position="701"/>
    </location>
</feature>
<feature type="transmembrane region" description="Helical" evidence="1">
    <location>
        <begin position="186"/>
        <end position="204"/>
    </location>
</feature>
<gene>
    <name evidence="2" type="ORF">THRCLA_01608</name>
</gene>
<evidence type="ECO:0000313" key="3">
    <source>
        <dbReference type="Proteomes" id="UP000243217"/>
    </source>
</evidence>
<sequence>MTIFIKLRSIIHHHWTVAPPIKSAAEEEAEQYLVCIPTSINSDKFYYSTNLRFNRLYILVAAFMCQFCLGSLYAWSVYNQYIDDYVTGEATAGKAVKSFYIACGALGLSAALLGPWLEKVGPRRSIATGATLFLLGHIGAGISIAMKSMIGIYFTYGIVAGTGIGICYSSPIAAVQKWFPDLRGTASGVAVCGFGAGPVLWARLLPYPLHSLGAKLYISFPVFGILMSIVLYLCAIIMRTPPSRFRAHGKDMHGIYHDSMNLVEFRSETYRGTSFKMSEDSTVPVQKDGIMLFIPEDLKIPEELPDIPTTEEVVHPHEFYRQCDLDDAELFYFQRVKQLNLVDCLFSIDFLFLWLMFQFTIVFGLIIISRLYDMDIHIFSPDTNNITMQDADRAEKMVSYNAIFNFLGRLIWPTLSDVAIRLMGMNPATGRKLIYIFNLSVQLVVALSLRSAINSQNHDSFQALVWTLTFVYGGGFGTIPCFLCDMFGAFNIGALHGIILTCWSIAGLGGGLVFTDIFDAAVLDNSIRGAYNSAMPFFIIGACIGLAFLLLVRTNPVDRFALGYQFSIGRVQFINTDNESSFHLSNKVTMTFFGQVCSFIQNHWTVTPTEKTPSETKAEKFLICFPIPFTSDSYYYARCISRWYILFGAFLAQFCLGSLYAWSVYNTYIDEYVTGDPNAGKAVLAYYAACGTLGLAAAVLGPWLEKIGPQRGVATGATLFLVGHIGAGVSIAMKSMAGIYISYGVVAATGMGFCYSLPIAVVQKWFPDLRGTASGVAVCGFGAGPVLWARVFPYPMNVWGTKLYISFIGFGVLMSVGLYLSAITMRTPPSGFRIHGKDMHGIGHDSIHLLESDRYTYRSSSMKQRNLTQNEQAVAPATQTSGIILYSAETVQQTQKDGVVLISPEDLNIPVAEETAHAHEFYRECDLDDAELFYFRRIKQLKMVECLFSLDFLFLWIMFLFTAVFGMVMISRLFDMDVSIFSASTTIATPSDTSRAGIMVSYNGIFIFLGCLIWPMLSDLVIRLFNLNPATGRKLTFLVILSIQLVVATFLPSAINSKNHDTFQALVWTLTFAYGGGWGTIPCFLCDMFGAYNIGALNGIILTCGTIAGIGGGLGFTSVFDNAQSTHSVAAAYDKAMPLFGFGVCIGILTLLLVRTNPVDRFAPGYQFSVGRFKLCNFKPKNWQFQDN</sequence>
<dbReference type="GO" id="GO:0022857">
    <property type="term" value="F:transmembrane transporter activity"/>
    <property type="evidence" value="ECO:0007669"/>
    <property type="project" value="InterPro"/>
</dbReference>
<feature type="transmembrane region" description="Helical" evidence="1">
    <location>
        <begin position="994"/>
        <end position="1014"/>
    </location>
</feature>
<dbReference type="SUPFAM" id="SSF103473">
    <property type="entry name" value="MFS general substrate transporter"/>
    <property type="match status" value="2"/>
</dbReference>
<dbReference type="PANTHER" id="PTHR11360:SF317">
    <property type="entry name" value="MAJOR FACILITATOR SUPERFAMILY (MFS) PROFILE DOMAIN-CONTAINING PROTEIN-RELATED"/>
    <property type="match status" value="1"/>
</dbReference>
<feature type="transmembrane region" description="Helical" evidence="1">
    <location>
        <begin position="946"/>
        <end position="974"/>
    </location>
</feature>
<feature type="transmembrane region" description="Helical" evidence="1">
    <location>
        <begin position="643"/>
        <end position="663"/>
    </location>
</feature>
<dbReference type="Pfam" id="PF07690">
    <property type="entry name" value="MFS_1"/>
    <property type="match status" value="2"/>
</dbReference>
<dbReference type="STRING" id="74557.A0A1W0A7Z2"/>
<dbReference type="Gene3D" id="1.20.1250.20">
    <property type="entry name" value="MFS general substrate transporter like domains"/>
    <property type="match status" value="3"/>
</dbReference>
<feature type="transmembrane region" description="Helical" evidence="1">
    <location>
        <begin position="534"/>
        <end position="552"/>
    </location>
</feature>
<dbReference type="InterPro" id="IPR050327">
    <property type="entry name" value="Proton-linked_MCT"/>
</dbReference>
<evidence type="ECO:0000256" key="1">
    <source>
        <dbReference type="SAM" id="Phobius"/>
    </source>
</evidence>
<dbReference type="PANTHER" id="PTHR11360">
    <property type="entry name" value="MONOCARBOXYLATE TRANSPORTER"/>
    <property type="match status" value="1"/>
</dbReference>
<feature type="transmembrane region" description="Helical" evidence="1">
    <location>
        <begin position="216"/>
        <end position="238"/>
    </location>
</feature>